<dbReference type="GeneID" id="27901742"/>
<dbReference type="Gene3D" id="3.90.1590.10">
    <property type="entry name" value="glutathione-dependent formaldehyde- activating enzyme (gfa)"/>
    <property type="match status" value="1"/>
</dbReference>
<dbReference type="OrthoDB" id="406544at2759"/>
<dbReference type="PANTHER" id="PTHR33337">
    <property type="entry name" value="GFA DOMAIN-CONTAINING PROTEIN"/>
    <property type="match status" value="1"/>
</dbReference>
<reference evidence="6 7" key="1">
    <citation type="journal article" date="2012" name="PLoS Pathog.">
        <title>Diverse lifestyles and strategies of plant pathogenesis encoded in the genomes of eighteen Dothideomycetes fungi.</title>
        <authorList>
            <person name="Ohm R.A."/>
            <person name="Feau N."/>
            <person name="Henrissat B."/>
            <person name="Schoch C.L."/>
            <person name="Horwitz B.A."/>
            <person name="Barry K.W."/>
            <person name="Condon B.J."/>
            <person name="Copeland A.C."/>
            <person name="Dhillon B."/>
            <person name="Glaser F."/>
            <person name="Hesse C.N."/>
            <person name="Kosti I."/>
            <person name="LaButti K."/>
            <person name="Lindquist E.A."/>
            <person name="Lucas S."/>
            <person name="Salamov A.A."/>
            <person name="Bradshaw R.E."/>
            <person name="Ciuffetti L."/>
            <person name="Hamelin R.C."/>
            <person name="Kema G.H.J."/>
            <person name="Lawrence C."/>
            <person name="Scott J.A."/>
            <person name="Spatafora J.W."/>
            <person name="Turgeon B.G."/>
            <person name="de Wit P.J.G.M."/>
            <person name="Zhong S."/>
            <person name="Goodwin S.B."/>
            <person name="Grigoriev I.V."/>
        </authorList>
    </citation>
    <scope>NUCLEOTIDE SEQUENCE [LARGE SCALE GENOMIC DNA]</scope>
    <source>
        <strain evidence="6 7">SO2202</strain>
    </source>
</reference>
<evidence type="ECO:0000313" key="6">
    <source>
        <dbReference type="EMBL" id="EMF14104.1"/>
    </source>
</evidence>
<dbReference type="EMBL" id="KB456262">
    <property type="protein sequence ID" value="EMF14104.1"/>
    <property type="molecule type" value="Genomic_DNA"/>
</dbReference>
<evidence type="ECO:0000256" key="3">
    <source>
        <dbReference type="ARBA" id="ARBA00022833"/>
    </source>
</evidence>
<evidence type="ECO:0000256" key="4">
    <source>
        <dbReference type="ARBA" id="ARBA00023239"/>
    </source>
</evidence>
<dbReference type="OMA" id="QIWCRSA"/>
<comment type="similarity">
    <text evidence="1">Belongs to the Gfa family.</text>
</comment>
<dbReference type="GO" id="GO:0016846">
    <property type="term" value="F:carbon-sulfur lyase activity"/>
    <property type="evidence" value="ECO:0007669"/>
    <property type="project" value="InterPro"/>
</dbReference>
<protein>
    <recommendedName>
        <fullName evidence="5">CENP-V/GFA domain-containing protein</fullName>
    </recommendedName>
</protein>
<evidence type="ECO:0000256" key="2">
    <source>
        <dbReference type="ARBA" id="ARBA00022723"/>
    </source>
</evidence>
<evidence type="ECO:0000259" key="5">
    <source>
        <dbReference type="Pfam" id="PF04828"/>
    </source>
</evidence>
<evidence type="ECO:0000313" key="7">
    <source>
        <dbReference type="Proteomes" id="UP000016931"/>
    </source>
</evidence>
<dbReference type="Pfam" id="PF04828">
    <property type="entry name" value="GFA"/>
    <property type="match status" value="1"/>
</dbReference>
<accession>M3D8A3</accession>
<dbReference type="PANTHER" id="PTHR33337:SF30">
    <property type="entry name" value="DUF636 DOMAIN PROTEIN (AFU_ORTHOLOGUE AFUA_1G03180)"/>
    <property type="match status" value="1"/>
</dbReference>
<dbReference type="InterPro" id="IPR006913">
    <property type="entry name" value="CENP-V/GFA"/>
</dbReference>
<dbReference type="HOGENOM" id="CLU_055491_3_6_1"/>
<dbReference type="InterPro" id="IPR011057">
    <property type="entry name" value="Mss4-like_sf"/>
</dbReference>
<dbReference type="GO" id="GO:0046872">
    <property type="term" value="F:metal ion binding"/>
    <property type="evidence" value="ECO:0007669"/>
    <property type="project" value="UniProtKB-KW"/>
</dbReference>
<keyword evidence="7" id="KW-1185">Reference proteome</keyword>
<dbReference type="eggNOG" id="ENOG502S5AR">
    <property type="taxonomic scope" value="Eukaryota"/>
</dbReference>
<proteinExistence type="inferred from homology"/>
<gene>
    <name evidence="6" type="ORF">SEPMUDRAFT_147932</name>
</gene>
<dbReference type="Proteomes" id="UP000016931">
    <property type="component" value="Unassembled WGS sequence"/>
</dbReference>
<keyword evidence="2" id="KW-0479">Metal-binding</keyword>
<keyword evidence="4" id="KW-0456">Lyase</keyword>
<keyword evidence="3" id="KW-0862">Zinc</keyword>
<sequence>MTGSTYSTNIIVPGVEVTKGTPKTWTKTADSGNPITSHLCGECGTTLFRSGTTFGGAKVVKAGVLDGNALEEASPAVELYAKARTSWVPTISGAGQKIGMPDSADA</sequence>
<feature type="domain" description="CENP-V/GFA" evidence="5">
    <location>
        <begin position="2"/>
        <end position="82"/>
    </location>
</feature>
<dbReference type="RefSeq" id="XP_016762225.1">
    <property type="nucleotide sequence ID" value="XM_016904605.1"/>
</dbReference>
<dbReference type="AlphaFoldDB" id="M3D8A3"/>
<organism evidence="6 7">
    <name type="scientific">Sphaerulina musiva (strain SO2202)</name>
    <name type="common">Poplar stem canker fungus</name>
    <name type="synonym">Septoria musiva</name>
    <dbReference type="NCBI Taxonomy" id="692275"/>
    <lineage>
        <taxon>Eukaryota</taxon>
        <taxon>Fungi</taxon>
        <taxon>Dikarya</taxon>
        <taxon>Ascomycota</taxon>
        <taxon>Pezizomycotina</taxon>
        <taxon>Dothideomycetes</taxon>
        <taxon>Dothideomycetidae</taxon>
        <taxon>Mycosphaerellales</taxon>
        <taxon>Mycosphaerellaceae</taxon>
        <taxon>Sphaerulina</taxon>
    </lineage>
</organism>
<name>M3D8A3_SPHMS</name>
<dbReference type="STRING" id="692275.M3D8A3"/>
<dbReference type="SUPFAM" id="SSF51316">
    <property type="entry name" value="Mss4-like"/>
    <property type="match status" value="1"/>
</dbReference>
<evidence type="ECO:0000256" key="1">
    <source>
        <dbReference type="ARBA" id="ARBA00005495"/>
    </source>
</evidence>